<reference evidence="4" key="2">
    <citation type="submission" date="2021-04" db="EMBL/GenBank/DDBJ databases">
        <authorList>
            <person name="Gilroy R."/>
        </authorList>
    </citation>
    <scope>NUCLEOTIDE SEQUENCE</scope>
    <source>
        <strain evidence="4">ChiHecec1B25-7008</strain>
    </source>
</reference>
<dbReference type="Proteomes" id="UP000823860">
    <property type="component" value="Unassembled WGS sequence"/>
</dbReference>
<evidence type="ECO:0000259" key="3">
    <source>
        <dbReference type="Pfam" id="PF13676"/>
    </source>
</evidence>
<dbReference type="AlphaFoldDB" id="A0A9D2HRC7"/>
<keyword evidence="2" id="KW-0472">Membrane</keyword>
<gene>
    <name evidence="4" type="ORF">H9785_03440</name>
</gene>
<evidence type="ECO:0000256" key="1">
    <source>
        <dbReference type="SAM" id="MobiDB-lite"/>
    </source>
</evidence>
<sequence>MTSPTPYKYFAFISYNSHDTAWGKRLQRKLESYRMPTTVCNEHGWKRTPIKPVFFAPTDIQPGGLTAELQERLKASQNLIVICSPHSARSKWVGQEITFFHSLGRTEHIHFFIVDGIPHSGHEETECFNPVVNQLGLPEILGANVHEKIYRWGWLNRERAFVQLITKLLGMEFDAIWQRHKRRMVQRITAWCLGTLLVLAALVGVWAMNQPIDITVGLHEASTHNPQLPPLEKSHPDTETGR</sequence>
<keyword evidence="4" id="KW-0675">Receptor</keyword>
<dbReference type="InterPro" id="IPR035897">
    <property type="entry name" value="Toll_tir_struct_dom_sf"/>
</dbReference>
<keyword evidence="2" id="KW-1133">Transmembrane helix</keyword>
<accession>A0A9D2HRC7</accession>
<evidence type="ECO:0000313" key="4">
    <source>
        <dbReference type="EMBL" id="HJA83009.1"/>
    </source>
</evidence>
<feature type="domain" description="TIR" evidence="3">
    <location>
        <begin position="12"/>
        <end position="103"/>
    </location>
</feature>
<comment type="caution">
    <text evidence="4">The sequence shown here is derived from an EMBL/GenBank/DDBJ whole genome shotgun (WGS) entry which is preliminary data.</text>
</comment>
<dbReference type="InterPro" id="IPR000157">
    <property type="entry name" value="TIR_dom"/>
</dbReference>
<proteinExistence type="predicted"/>
<evidence type="ECO:0000256" key="2">
    <source>
        <dbReference type="SAM" id="Phobius"/>
    </source>
</evidence>
<evidence type="ECO:0000313" key="5">
    <source>
        <dbReference type="Proteomes" id="UP000823860"/>
    </source>
</evidence>
<dbReference type="Gene3D" id="3.40.50.10140">
    <property type="entry name" value="Toll/interleukin-1 receptor homology (TIR) domain"/>
    <property type="match status" value="1"/>
</dbReference>
<name>A0A9D2HRC7_9BACE</name>
<reference evidence="4" key="1">
    <citation type="journal article" date="2021" name="PeerJ">
        <title>Extensive microbial diversity within the chicken gut microbiome revealed by metagenomics and culture.</title>
        <authorList>
            <person name="Gilroy R."/>
            <person name="Ravi A."/>
            <person name="Getino M."/>
            <person name="Pursley I."/>
            <person name="Horton D.L."/>
            <person name="Alikhan N.F."/>
            <person name="Baker D."/>
            <person name="Gharbi K."/>
            <person name="Hall N."/>
            <person name="Watson M."/>
            <person name="Adriaenssens E.M."/>
            <person name="Foster-Nyarko E."/>
            <person name="Jarju S."/>
            <person name="Secka A."/>
            <person name="Antonio M."/>
            <person name="Oren A."/>
            <person name="Chaudhuri R.R."/>
            <person name="La Ragione R."/>
            <person name="Hildebrand F."/>
            <person name="Pallen M.J."/>
        </authorList>
    </citation>
    <scope>NUCLEOTIDE SEQUENCE</scope>
    <source>
        <strain evidence="4">ChiHecec1B25-7008</strain>
    </source>
</reference>
<feature type="transmembrane region" description="Helical" evidence="2">
    <location>
        <begin position="188"/>
        <end position="208"/>
    </location>
</feature>
<keyword evidence="2" id="KW-0812">Transmembrane</keyword>
<protein>
    <submittedName>
        <fullName evidence="4">Toll/interleukin-1 receptor domain-containing protein</fullName>
    </submittedName>
</protein>
<feature type="compositionally biased region" description="Basic and acidic residues" evidence="1">
    <location>
        <begin position="232"/>
        <end position="242"/>
    </location>
</feature>
<dbReference type="SUPFAM" id="SSF52200">
    <property type="entry name" value="Toll/Interleukin receptor TIR domain"/>
    <property type="match status" value="1"/>
</dbReference>
<organism evidence="4 5">
    <name type="scientific">Candidatus Bacteroides intestinavium</name>
    <dbReference type="NCBI Taxonomy" id="2838469"/>
    <lineage>
        <taxon>Bacteria</taxon>
        <taxon>Pseudomonadati</taxon>
        <taxon>Bacteroidota</taxon>
        <taxon>Bacteroidia</taxon>
        <taxon>Bacteroidales</taxon>
        <taxon>Bacteroidaceae</taxon>
        <taxon>Bacteroides</taxon>
    </lineage>
</organism>
<feature type="region of interest" description="Disordered" evidence="1">
    <location>
        <begin position="223"/>
        <end position="242"/>
    </location>
</feature>
<dbReference type="Pfam" id="PF13676">
    <property type="entry name" value="TIR_2"/>
    <property type="match status" value="1"/>
</dbReference>
<dbReference type="EMBL" id="DWZE01000043">
    <property type="protein sequence ID" value="HJA83009.1"/>
    <property type="molecule type" value="Genomic_DNA"/>
</dbReference>
<dbReference type="GO" id="GO:0007165">
    <property type="term" value="P:signal transduction"/>
    <property type="evidence" value="ECO:0007669"/>
    <property type="project" value="InterPro"/>
</dbReference>